<keyword evidence="13" id="KW-1185">Reference proteome</keyword>
<comment type="function">
    <text evidence="10">Acts as a magnesium transporter.</text>
</comment>
<evidence type="ECO:0000313" key="12">
    <source>
        <dbReference type="EMBL" id="MDN7013145.1"/>
    </source>
</evidence>
<dbReference type="SUPFAM" id="SSF54631">
    <property type="entry name" value="CBS-domain pair"/>
    <property type="match status" value="1"/>
</dbReference>
<feature type="transmembrane region" description="Helical" evidence="10">
    <location>
        <begin position="307"/>
        <end position="334"/>
    </location>
</feature>
<evidence type="ECO:0000256" key="8">
    <source>
        <dbReference type="ARBA" id="ARBA00023167"/>
    </source>
</evidence>
<feature type="transmembrane region" description="Helical" evidence="10">
    <location>
        <begin position="281"/>
        <end position="301"/>
    </location>
</feature>
<evidence type="ECO:0000256" key="2">
    <source>
        <dbReference type="ARBA" id="ARBA00009749"/>
    </source>
</evidence>
<dbReference type="InterPro" id="IPR046342">
    <property type="entry name" value="CBS_dom_sf"/>
</dbReference>
<dbReference type="Gene3D" id="3.10.580.10">
    <property type="entry name" value="CBS-domain"/>
    <property type="match status" value="1"/>
</dbReference>
<protein>
    <recommendedName>
        <fullName evidence="10">Magnesium transporter MgtE</fullName>
    </recommendedName>
</protein>
<dbReference type="InterPro" id="IPR000644">
    <property type="entry name" value="CBS_dom"/>
</dbReference>
<dbReference type="SUPFAM" id="SSF161093">
    <property type="entry name" value="MgtE membrane domain-like"/>
    <property type="match status" value="1"/>
</dbReference>
<keyword evidence="8" id="KW-0028">Amino-acid biosynthesis</keyword>
<evidence type="ECO:0000256" key="10">
    <source>
        <dbReference type="RuleBase" id="RU362011"/>
    </source>
</evidence>
<proteinExistence type="inferred from homology"/>
<sequence length="445" mass="49003">MEKLNIIEGLLRQQRWRDLRNYLRGLNRTDLAWLFLRIDDADFVLIFRLLEKDRALDLFESLDAEQQARLIALMEDPESLRIVEELDPDDRARLFEELPAKVARRILGSMSPGAVAQLNLLLGYPEGSAGRYMTPRHLAVREGETVGEVLAGLHATDLRPDEMEMIYVIGSGRIYRGHLRLGSLLKANPEQEIQDLSTAPGIFVRTTDPRTRVAGLILEHDLPAIAVVDAENRLIGSVTFDDAMDVIEEEGTEDFHKLGSVRDLGMNFREASIGLLYRKRFPWLMLLILVNVISGSGIAFFEETIASAFALVIFLPLLIDSGGNAGSQSATLVIRSMAMGDVHVKDWLALMTKEIAVAASIGLTLGVAVSLVGFWRGGQEIGIVVALSMVAVILIGSLIGLSLPFILTRLNLDPATASAPLVTSIADITGVLVYFSIATWYLGLW</sequence>
<evidence type="ECO:0000256" key="5">
    <source>
        <dbReference type="ARBA" id="ARBA00022842"/>
    </source>
</evidence>
<dbReference type="Gene3D" id="1.10.357.20">
    <property type="entry name" value="SLC41 divalent cation transporters, integral membrane domain"/>
    <property type="match status" value="1"/>
</dbReference>
<reference evidence="12" key="1">
    <citation type="submission" date="2019-05" db="EMBL/GenBank/DDBJ databases">
        <title>Isolation and characterization of methanogens from the cold seep sediment at Four-Way Closure Ridge.</title>
        <authorList>
            <person name="You Y.-T."/>
            <person name="Chen S.-C."/>
            <person name="Zhang W.-L."/>
            <person name="Lai M.-C."/>
        </authorList>
    </citation>
    <scope>NUCLEOTIDE SEQUENCE</scope>
    <source>
        <strain evidence="12">FWC-SCC3</strain>
    </source>
</reference>
<dbReference type="RefSeq" id="WP_301677732.1">
    <property type="nucleotide sequence ID" value="NZ_VCYI01000011.1"/>
</dbReference>
<evidence type="ECO:0000256" key="4">
    <source>
        <dbReference type="ARBA" id="ARBA00022692"/>
    </source>
</evidence>
<keyword evidence="10" id="KW-1003">Cell membrane</keyword>
<keyword evidence="4 10" id="KW-0812">Transmembrane</keyword>
<evidence type="ECO:0000259" key="11">
    <source>
        <dbReference type="PROSITE" id="PS51371"/>
    </source>
</evidence>
<feature type="transmembrane region" description="Helical" evidence="10">
    <location>
        <begin position="355"/>
        <end position="375"/>
    </location>
</feature>
<accession>A0ABT8M403</accession>
<name>A0ABT8M403_9EURY</name>
<evidence type="ECO:0000256" key="7">
    <source>
        <dbReference type="ARBA" id="ARBA00023136"/>
    </source>
</evidence>
<keyword evidence="6 10" id="KW-1133">Transmembrane helix</keyword>
<dbReference type="CDD" id="cd04606">
    <property type="entry name" value="CBS_pair_Mg_transporter"/>
    <property type="match status" value="1"/>
</dbReference>
<feature type="transmembrane region" description="Helical" evidence="10">
    <location>
        <begin position="381"/>
        <end position="407"/>
    </location>
</feature>
<dbReference type="InterPro" id="IPR036739">
    <property type="entry name" value="SLC41_membr_dom_sf"/>
</dbReference>
<feature type="domain" description="CBS" evidence="11">
    <location>
        <begin position="196"/>
        <end position="253"/>
    </location>
</feature>
<dbReference type="InterPro" id="IPR006668">
    <property type="entry name" value="Mg_transptr_MgtE_intracell_dom"/>
</dbReference>
<dbReference type="InterPro" id="IPR006667">
    <property type="entry name" value="SLC41_membr_dom"/>
</dbReference>
<dbReference type="Pfam" id="PF00571">
    <property type="entry name" value="CBS"/>
    <property type="match status" value="1"/>
</dbReference>
<evidence type="ECO:0000256" key="6">
    <source>
        <dbReference type="ARBA" id="ARBA00022989"/>
    </source>
</evidence>
<gene>
    <name evidence="12" type="primary">mgtE</name>
    <name evidence="12" type="ORF">FGW20_08850</name>
</gene>
<dbReference type="Proteomes" id="UP001168423">
    <property type="component" value="Unassembled WGS sequence"/>
</dbReference>
<evidence type="ECO:0000256" key="9">
    <source>
        <dbReference type="PROSITE-ProRule" id="PRU00703"/>
    </source>
</evidence>
<keyword evidence="9" id="KW-0129">CBS domain</keyword>
<feature type="transmembrane region" description="Helical" evidence="10">
    <location>
        <begin position="419"/>
        <end position="442"/>
    </location>
</feature>
<dbReference type="PROSITE" id="PS51371">
    <property type="entry name" value="CBS"/>
    <property type="match status" value="1"/>
</dbReference>
<keyword evidence="8" id="KW-0486">Methionine biosynthesis</keyword>
<comment type="caution">
    <text evidence="12">The sequence shown here is derived from an EMBL/GenBank/DDBJ whole genome shotgun (WGS) entry which is preliminary data.</text>
</comment>
<dbReference type="InterPro" id="IPR038076">
    <property type="entry name" value="MgtE_N_sf"/>
</dbReference>
<keyword evidence="7 10" id="KW-0472">Membrane</keyword>
<dbReference type="Pfam" id="PF03448">
    <property type="entry name" value="MgtE_N"/>
    <property type="match status" value="1"/>
</dbReference>
<dbReference type="Pfam" id="PF01769">
    <property type="entry name" value="MgtE"/>
    <property type="match status" value="1"/>
</dbReference>
<comment type="subcellular location">
    <subcellularLocation>
        <location evidence="10">Cell membrane</location>
        <topology evidence="10">Multi-pass membrane protein</topology>
    </subcellularLocation>
    <subcellularLocation>
        <location evidence="1">Membrane</location>
        <topology evidence="1">Multi-pass membrane protein</topology>
    </subcellularLocation>
</comment>
<evidence type="ECO:0000313" key="13">
    <source>
        <dbReference type="Proteomes" id="UP001168423"/>
    </source>
</evidence>
<comment type="similarity">
    <text evidence="2 10">Belongs to the SLC41A transporter family.</text>
</comment>
<dbReference type="SUPFAM" id="SSF158791">
    <property type="entry name" value="MgtE N-terminal domain-like"/>
    <property type="match status" value="1"/>
</dbReference>
<keyword evidence="3 10" id="KW-0813">Transport</keyword>
<dbReference type="NCBIfam" id="TIGR00400">
    <property type="entry name" value="mgtE"/>
    <property type="match status" value="1"/>
</dbReference>
<keyword evidence="10" id="KW-0479">Metal-binding</keyword>
<organism evidence="12 13">
    <name type="scientific">Methanoculleus methanifontis</name>
    <dbReference type="NCBI Taxonomy" id="2584086"/>
    <lineage>
        <taxon>Archaea</taxon>
        <taxon>Methanobacteriati</taxon>
        <taxon>Methanobacteriota</taxon>
        <taxon>Stenosarchaea group</taxon>
        <taxon>Methanomicrobia</taxon>
        <taxon>Methanomicrobiales</taxon>
        <taxon>Methanomicrobiaceae</taxon>
        <taxon>Methanoculleus</taxon>
    </lineage>
</organism>
<dbReference type="EMBL" id="VCYI01000011">
    <property type="protein sequence ID" value="MDN7013145.1"/>
    <property type="molecule type" value="Genomic_DNA"/>
</dbReference>
<evidence type="ECO:0000256" key="1">
    <source>
        <dbReference type="ARBA" id="ARBA00004141"/>
    </source>
</evidence>
<keyword evidence="5 10" id="KW-0460">Magnesium</keyword>
<evidence type="ECO:0000256" key="3">
    <source>
        <dbReference type="ARBA" id="ARBA00022448"/>
    </source>
</evidence>
<dbReference type="PANTHER" id="PTHR43773:SF1">
    <property type="entry name" value="MAGNESIUM TRANSPORTER MGTE"/>
    <property type="match status" value="1"/>
</dbReference>
<dbReference type="SMART" id="SM00924">
    <property type="entry name" value="MgtE_N"/>
    <property type="match status" value="1"/>
</dbReference>
<dbReference type="Gene3D" id="1.25.60.10">
    <property type="entry name" value="MgtE N-terminal domain-like"/>
    <property type="match status" value="1"/>
</dbReference>
<comment type="subunit">
    <text evidence="10">Homodimer.</text>
</comment>
<dbReference type="InterPro" id="IPR006669">
    <property type="entry name" value="MgtE_transporter"/>
</dbReference>
<dbReference type="PANTHER" id="PTHR43773">
    <property type="entry name" value="MAGNESIUM TRANSPORTER MGTE"/>
    <property type="match status" value="1"/>
</dbReference>